<dbReference type="AlphaFoldDB" id="A0A7X5HXW1"/>
<comment type="caution">
    <text evidence="1">The sequence shown here is derived from an EMBL/GenBank/DDBJ whole genome shotgun (WGS) entry which is preliminary data.</text>
</comment>
<accession>A0A7X5HXW1</accession>
<protein>
    <submittedName>
        <fullName evidence="1">Uncharacterized protein</fullName>
    </submittedName>
</protein>
<evidence type="ECO:0000313" key="2">
    <source>
        <dbReference type="Proteomes" id="UP000461585"/>
    </source>
</evidence>
<gene>
    <name evidence="1" type="ORF">GXN74_12365</name>
</gene>
<keyword evidence="2" id="KW-1185">Reference proteome</keyword>
<name>A0A7X5HXW1_9FIRM</name>
<dbReference type="RefSeq" id="WP_162371255.1">
    <property type="nucleotide sequence ID" value="NZ_JAAEEH010000043.1"/>
</dbReference>
<dbReference type="EMBL" id="JAAEEH010000043">
    <property type="protein sequence ID" value="NDL68531.1"/>
    <property type="molecule type" value="Genomic_DNA"/>
</dbReference>
<reference evidence="1 2" key="1">
    <citation type="submission" date="2020-01" db="EMBL/GenBank/DDBJ databases">
        <title>Anaeroalcalibacter tamaniensis gen. nov., sp. nov., moderately halophilic strictly anaerobic fermenter bacterium from mud volcano of Taman peninsula.</title>
        <authorList>
            <person name="Frolova A."/>
            <person name="Merkel A.Y."/>
            <person name="Slobodkin A.I."/>
        </authorList>
    </citation>
    <scope>NUCLEOTIDE SEQUENCE [LARGE SCALE GENOMIC DNA]</scope>
    <source>
        <strain evidence="1 2">F-3ap</strain>
    </source>
</reference>
<proteinExistence type="predicted"/>
<evidence type="ECO:0000313" key="1">
    <source>
        <dbReference type="EMBL" id="NDL68531.1"/>
    </source>
</evidence>
<organism evidence="1 2">
    <name type="scientific">Anaerotalea alkaliphila</name>
    <dbReference type="NCBI Taxonomy" id="2662126"/>
    <lineage>
        <taxon>Bacteria</taxon>
        <taxon>Bacillati</taxon>
        <taxon>Bacillota</taxon>
        <taxon>Clostridia</taxon>
        <taxon>Eubacteriales</taxon>
        <taxon>Anaerotalea</taxon>
    </lineage>
</organism>
<sequence>MADEKLKVDEAAEERSTTIDIGGTEFKMILTTKATKEIAKRYGGLENLGDKLMKTENFEMALEEVVWLITLLANQSILIHNIRNKDDRKELLTEDEVELLTTPFDLANYKNAIMASMMKGTKRNVESDDSKNEVVG</sequence>
<dbReference type="Proteomes" id="UP000461585">
    <property type="component" value="Unassembled WGS sequence"/>
</dbReference>